<keyword evidence="6" id="KW-1185">Reference proteome</keyword>
<evidence type="ECO:0000256" key="3">
    <source>
        <dbReference type="ARBA" id="ARBA00022691"/>
    </source>
</evidence>
<evidence type="ECO:0000259" key="4">
    <source>
        <dbReference type="Pfam" id="PF00891"/>
    </source>
</evidence>
<organism evidence="5 6">
    <name type="scientific">Suillus placidus</name>
    <dbReference type="NCBI Taxonomy" id="48579"/>
    <lineage>
        <taxon>Eukaryota</taxon>
        <taxon>Fungi</taxon>
        <taxon>Dikarya</taxon>
        <taxon>Basidiomycota</taxon>
        <taxon>Agaricomycotina</taxon>
        <taxon>Agaricomycetes</taxon>
        <taxon>Agaricomycetidae</taxon>
        <taxon>Boletales</taxon>
        <taxon>Suillineae</taxon>
        <taxon>Suillaceae</taxon>
        <taxon>Suillus</taxon>
    </lineage>
</organism>
<evidence type="ECO:0000256" key="2">
    <source>
        <dbReference type="ARBA" id="ARBA00022679"/>
    </source>
</evidence>
<dbReference type="SUPFAM" id="SSF46785">
    <property type="entry name" value="Winged helix' DNA-binding domain"/>
    <property type="match status" value="1"/>
</dbReference>
<evidence type="ECO:0000313" key="5">
    <source>
        <dbReference type="EMBL" id="KAG1774419.1"/>
    </source>
</evidence>
<dbReference type="InterPro" id="IPR016461">
    <property type="entry name" value="COMT-like"/>
</dbReference>
<gene>
    <name evidence="5" type="ORF">EV702DRAFT_1200434</name>
</gene>
<sequence length="471" mass="52041">MSHAELDRLQACLNFALDTLRREMDNSQLPPLSQCSSVEHPLDDPTSYLPSTALFDARRLSLACLGELKNLVQSPLDKRMDEKYSAYGAASIDILIKTSIIDYMSDLSNPSEGIPAAELASTFGLDSQKLIPILRCCAANGWVRETRDSSFALNRCSRTFIKGHPGRRLNLSTPGFMSIVGVMPSWVMESDWKLSRSPAQTGFQIAFKTPLQRFSWVMQNPHALIPLADHLQVLGDMSTPGIVADYPWEQLETPIIVDCGGGEGGLVTAILDAHPSFRAIVQDMENVVALTSSIMKERRPRDVESGTLNVETHDLFQSQPRIGNEYSFILRHILSMYQRHDWPDKEAAAILGNIARALGPKANSRINSKILIVEMVAVPNVDSTATTSAELFLLDGNDKRLDYDVPSHFGSASKLVNAFSVHMLTLMNGCERSLREWESLVNGCGLRITNVYPLRAHTSVIECALGTRALL</sequence>
<dbReference type="GO" id="GO:0032259">
    <property type="term" value="P:methylation"/>
    <property type="evidence" value="ECO:0007669"/>
    <property type="project" value="UniProtKB-KW"/>
</dbReference>
<comment type="caution">
    <text evidence="5">The sequence shown here is derived from an EMBL/GenBank/DDBJ whole genome shotgun (WGS) entry which is preliminary data.</text>
</comment>
<dbReference type="PROSITE" id="PS51683">
    <property type="entry name" value="SAM_OMT_II"/>
    <property type="match status" value="1"/>
</dbReference>
<dbReference type="InterPro" id="IPR029063">
    <property type="entry name" value="SAM-dependent_MTases_sf"/>
</dbReference>
<proteinExistence type="predicted"/>
<dbReference type="Gene3D" id="3.40.50.150">
    <property type="entry name" value="Vaccinia Virus protein VP39"/>
    <property type="match status" value="1"/>
</dbReference>
<keyword evidence="1" id="KW-0489">Methyltransferase</keyword>
<dbReference type="SUPFAM" id="SSF53335">
    <property type="entry name" value="S-adenosyl-L-methionine-dependent methyltransferases"/>
    <property type="match status" value="1"/>
</dbReference>
<dbReference type="PANTHER" id="PTHR43712:SF2">
    <property type="entry name" value="O-METHYLTRANSFERASE CICE"/>
    <property type="match status" value="1"/>
</dbReference>
<dbReference type="Proteomes" id="UP000714275">
    <property type="component" value="Unassembled WGS sequence"/>
</dbReference>
<dbReference type="PANTHER" id="PTHR43712">
    <property type="entry name" value="PUTATIVE (AFU_ORTHOLOGUE AFUA_4G14580)-RELATED"/>
    <property type="match status" value="1"/>
</dbReference>
<feature type="domain" description="O-methyltransferase C-terminal" evidence="4">
    <location>
        <begin position="254"/>
        <end position="387"/>
    </location>
</feature>
<accession>A0A9P7CZY7</accession>
<dbReference type="InterPro" id="IPR001077">
    <property type="entry name" value="COMT_C"/>
</dbReference>
<keyword evidence="3" id="KW-0949">S-adenosyl-L-methionine</keyword>
<dbReference type="InterPro" id="IPR036390">
    <property type="entry name" value="WH_DNA-bd_sf"/>
</dbReference>
<dbReference type="GO" id="GO:0008171">
    <property type="term" value="F:O-methyltransferase activity"/>
    <property type="evidence" value="ECO:0007669"/>
    <property type="project" value="InterPro"/>
</dbReference>
<dbReference type="EMBL" id="JABBWD010000042">
    <property type="protein sequence ID" value="KAG1774419.1"/>
    <property type="molecule type" value="Genomic_DNA"/>
</dbReference>
<evidence type="ECO:0000256" key="1">
    <source>
        <dbReference type="ARBA" id="ARBA00022603"/>
    </source>
</evidence>
<evidence type="ECO:0000313" key="6">
    <source>
        <dbReference type="Proteomes" id="UP000714275"/>
    </source>
</evidence>
<reference evidence="5" key="1">
    <citation type="journal article" date="2020" name="New Phytol.">
        <title>Comparative genomics reveals dynamic genome evolution in host specialist ectomycorrhizal fungi.</title>
        <authorList>
            <person name="Lofgren L.A."/>
            <person name="Nguyen N.H."/>
            <person name="Vilgalys R."/>
            <person name="Ruytinx J."/>
            <person name="Liao H.L."/>
            <person name="Branco S."/>
            <person name="Kuo A."/>
            <person name="LaButti K."/>
            <person name="Lipzen A."/>
            <person name="Andreopoulos W."/>
            <person name="Pangilinan J."/>
            <person name="Riley R."/>
            <person name="Hundley H."/>
            <person name="Na H."/>
            <person name="Barry K."/>
            <person name="Grigoriev I.V."/>
            <person name="Stajich J.E."/>
            <person name="Kennedy P.G."/>
        </authorList>
    </citation>
    <scope>NUCLEOTIDE SEQUENCE</scope>
    <source>
        <strain evidence="5">DOB743</strain>
    </source>
</reference>
<dbReference type="Gene3D" id="1.10.10.10">
    <property type="entry name" value="Winged helix-like DNA-binding domain superfamily/Winged helix DNA-binding domain"/>
    <property type="match status" value="1"/>
</dbReference>
<dbReference type="OrthoDB" id="1606438at2759"/>
<name>A0A9P7CZY7_9AGAM</name>
<keyword evidence="2" id="KW-0808">Transferase</keyword>
<dbReference type="AlphaFoldDB" id="A0A9P7CZY7"/>
<dbReference type="InterPro" id="IPR036388">
    <property type="entry name" value="WH-like_DNA-bd_sf"/>
</dbReference>
<dbReference type="Pfam" id="PF00891">
    <property type="entry name" value="Methyltransf_2"/>
    <property type="match status" value="1"/>
</dbReference>
<protein>
    <submittedName>
        <fullName evidence="5">O-methyltransferase-domain-containing protein</fullName>
    </submittedName>
</protein>